<dbReference type="InterPro" id="IPR018689">
    <property type="entry name" value="Imm33_dom"/>
</dbReference>
<evidence type="ECO:0000313" key="4">
    <source>
        <dbReference type="Proteomes" id="UP000248021"/>
    </source>
</evidence>
<dbReference type="PANTHER" id="PTHR38743:SF2">
    <property type="entry name" value="DUF2185 DOMAIN-CONTAINING PROTEIN"/>
    <property type="match status" value="1"/>
</dbReference>
<feature type="domain" description="Immunity protein Imm33" evidence="1">
    <location>
        <begin position="122"/>
        <end position="216"/>
    </location>
</feature>
<organism evidence="3 4">
    <name type="scientific">Chelatococcus asaccharovorans</name>
    <dbReference type="NCBI Taxonomy" id="28210"/>
    <lineage>
        <taxon>Bacteria</taxon>
        <taxon>Pseudomonadati</taxon>
        <taxon>Pseudomonadota</taxon>
        <taxon>Alphaproteobacteria</taxon>
        <taxon>Hyphomicrobiales</taxon>
        <taxon>Chelatococcaceae</taxon>
        <taxon>Chelatococcus</taxon>
    </lineage>
</organism>
<keyword evidence="4" id="KW-1185">Reference proteome</keyword>
<comment type="caution">
    <text evidence="3">The sequence shown here is derived from an EMBL/GenBank/DDBJ whole genome shotgun (WGS) entry which is preliminary data.</text>
</comment>
<dbReference type="RefSeq" id="WP_110375618.1">
    <property type="nucleotide sequence ID" value="NZ_JAHBRY010000001.1"/>
</dbReference>
<dbReference type="Pfam" id="PF10077">
    <property type="entry name" value="DUF2314"/>
    <property type="match status" value="1"/>
</dbReference>
<evidence type="ECO:0000259" key="1">
    <source>
        <dbReference type="Pfam" id="PF09951"/>
    </source>
</evidence>
<sequence>METPDTPGYALMDPRERAAEAPYTFFLPSSVELAAISPGDLVKLIFEHAPPSENIERMWVTVEEVQGEALQGKLANEPYEEASSVHLGDSVAFERYQVVDIIWRDPAGKPQPEERREFWDRCLVDACVLDGSEPVEYLCREEPNMGREGDSFPDSGWRIRGRFGDASDEEVQARKAQYVALGAVLNADDSWLHLIDAPIGSRLMRDFESGDYVEVEE</sequence>
<dbReference type="OrthoDB" id="7187490at2"/>
<feature type="domain" description="DUF2314" evidence="2">
    <location>
        <begin position="41"/>
        <end position="100"/>
    </location>
</feature>
<dbReference type="Pfam" id="PF09951">
    <property type="entry name" value="Imm33"/>
    <property type="match status" value="1"/>
</dbReference>
<accession>A0A2V3UE89</accession>
<dbReference type="AlphaFoldDB" id="A0A2V3UE89"/>
<dbReference type="PANTHER" id="PTHR38743">
    <property type="entry name" value="SIMILAR TO GLYOXYLASE I FAMILY PROTEIN"/>
    <property type="match status" value="1"/>
</dbReference>
<evidence type="ECO:0000259" key="2">
    <source>
        <dbReference type="Pfam" id="PF10077"/>
    </source>
</evidence>
<reference evidence="3 4" key="1">
    <citation type="submission" date="2018-05" db="EMBL/GenBank/DDBJ databases">
        <title>Genomic Encyclopedia of Type Strains, Phase IV (KMG-IV): sequencing the most valuable type-strain genomes for metagenomic binning, comparative biology and taxonomic classification.</title>
        <authorList>
            <person name="Goeker M."/>
        </authorList>
    </citation>
    <scope>NUCLEOTIDE SEQUENCE [LARGE SCALE GENOMIC DNA]</scope>
    <source>
        <strain evidence="3 4">DSM 6462</strain>
    </source>
</reference>
<proteinExistence type="predicted"/>
<protein>
    <recommendedName>
        <fullName evidence="5">DUF2185 domain-containing protein</fullName>
    </recommendedName>
</protein>
<gene>
    <name evidence="3" type="ORF">C7450_10717</name>
</gene>
<dbReference type="Proteomes" id="UP000248021">
    <property type="component" value="Unassembled WGS sequence"/>
</dbReference>
<name>A0A2V3UE89_9HYPH</name>
<evidence type="ECO:0008006" key="5">
    <source>
        <dbReference type="Google" id="ProtNLM"/>
    </source>
</evidence>
<evidence type="ECO:0000313" key="3">
    <source>
        <dbReference type="EMBL" id="PXW56980.1"/>
    </source>
</evidence>
<dbReference type="EMBL" id="QJJK01000007">
    <property type="protein sequence ID" value="PXW56980.1"/>
    <property type="molecule type" value="Genomic_DNA"/>
</dbReference>
<dbReference type="InterPro" id="IPR018756">
    <property type="entry name" value="DUF2314"/>
</dbReference>